<gene>
    <name evidence="1" type="ORF">P691DRAFT_791178</name>
</gene>
<sequence length="193" mass="21949">MLWSIWDMDPIILITALNNNPIVVDGALRERQDGYCLLADPRNWVYVCIAKGTALSTNTCSLVRKKAHTECYTVSTGTIFLMVLTDIHSCAHRYRNLFFWCSYKYSEAIGLGPVKFLSASPTCRRANLLLNAHLGYKRLQEFQINGWHELRAVGEGNRYDIHFIVAGVMPHAGQAEAMKQEKQEIDLEDNLIE</sequence>
<comment type="caution">
    <text evidence="1">The sequence shown here is derived from an EMBL/GenBank/DDBJ whole genome shotgun (WGS) entry which is preliminary data.</text>
</comment>
<keyword evidence="2" id="KW-1185">Reference proteome</keyword>
<dbReference type="AlphaFoldDB" id="A0A9P5XER9"/>
<accession>A0A9P5XER9</accession>
<evidence type="ECO:0000313" key="2">
    <source>
        <dbReference type="Proteomes" id="UP000807342"/>
    </source>
</evidence>
<evidence type="ECO:0000313" key="1">
    <source>
        <dbReference type="EMBL" id="KAF9449385.1"/>
    </source>
</evidence>
<organism evidence="1 2">
    <name type="scientific">Macrolepiota fuliginosa MF-IS2</name>
    <dbReference type="NCBI Taxonomy" id="1400762"/>
    <lineage>
        <taxon>Eukaryota</taxon>
        <taxon>Fungi</taxon>
        <taxon>Dikarya</taxon>
        <taxon>Basidiomycota</taxon>
        <taxon>Agaricomycotina</taxon>
        <taxon>Agaricomycetes</taxon>
        <taxon>Agaricomycetidae</taxon>
        <taxon>Agaricales</taxon>
        <taxon>Agaricineae</taxon>
        <taxon>Agaricaceae</taxon>
        <taxon>Macrolepiota</taxon>
    </lineage>
</organism>
<protein>
    <submittedName>
        <fullName evidence="1">Uncharacterized protein</fullName>
    </submittedName>
</protein>
<name>A0A9P5XER9_9AGAR</name>
<proteinExistence type="predicted"/>
<dbReference type="Proteomes" id="UP000807342">
    <property type="component" value="Unassembled WGS sequence"/>
</dbReference>
<dbReference type="EMBL" id="MU151132">
    <property type="protein sequence ID" value="KAF9449385.1"/>
    <property type="molecule type" value="Genomic_DNA"/>
</dbReference>
<reference evidence="1" key="1">
    <citation type="submission" date="2020-11" db="EMBL/GenBank/DDBJ databases">
        <authorList>
            <consortium name="DOE Joint Genome Institute"/>
            <person name="Ahrendt S."/>
            <person name="Riley R."/>
            <person name="Andreopoulos W."/>
            <person name="Labutti K."/>
            <person name="Pangilinan J."/>
            <person name="Ruiz-Duenas F.J."/>
            <person name="Barrasa J.M."/>
            <person name="Sanchez-Garcia M."/>
            <person name="Camarero S."/>
            <person name="Miyauchi S."/>
            <person name="Serrano A."/>
            <person name="Linde D."/>
            <person name="Babiker R."/>
            <person name="Drula E."/>
            <person name="Ayuso-Fernandez I."/>
            <person name="Pacheco R."/>
            <person name="Padilla G."/>
            <person name="Ferreira P."/>
            <person name="Barriuso J."/>
            <person name="Kellner H."/>
            <person name="Castanera R."/>
            <person name="Alfaro M."/>
            <person name="Ramirez L."/>
            <person name="Pisabarro A.G."/>
            <person name="Kuo A."/>
            <person name="Tritt A."/>
            <person name="Lipzen A."/>
            <person name="He G."/>
            <person name="Yan M."/>
            <person name="Ng V."/>
            <person name="Cullen D."/>
            <person name="Martin F."/>
            <person name="Rosso M.-N."/>
            <person name="Henrissat B."/>
            <person name="Hibbett D."/>
            <person name="Martinez A.T."/>
            <person name="Grigoriev I.V."/>
        </authorList>
    </citation>
    <scope>NUCLEOTIDE SEQUENCE</scope>
    <source>
        <strain evidence="1">MF-IS2</strain>
    </source>
</reference>